<accession>A0ABV9H780</accession>
<dbReference type="RefSeq" id="WP_374834298.1">
    <property type="nucleotide sequence ID" value="NZ_JBHEEZ010000046.1"/>
</dbReference>
<proteinExistence type="predicted"/>
<organism evidence="1 2">
    <name type="scientific">Daeguia caeni</name>
    <dbReference type="NCBI Taxonomy" id="439612"/>
    <lineage>
        <taxon>Bacteria</taxon>
        <taxon>Pseudomonadati</taxon>
        <taxon>Pseudomonadota</taxon>
        <taxon>Alphaproteobacteria</taxon>
        <taxon>Hyphomicrobiales</taxon>
        <taxon>Brucellaceae</taxon>
        <taxon>Daeguia</taxon>
    </lineage>
</organism>
<dbReference type="EMBL" id="JBHSEL010000095">
    <property type="protein sequence ID" value="MFC4625527.1"/>
    <property type="molecule type" value="Genomic_DNA"/>
</dbReference>
<evidence type="ECO:0000313" key="2">
    <source>
        <dbReference type="Proteomes" id="UP001596042"/>
    </source>
</evidence>
<sequence>MADITSLENQNKGTTAPGVQRLAYTLEDAGELLGGLSRNSFYRLNAAGKLRLIKVGGRTLVPHSEIVRLLGGDGEAA</sequence>
<keyword evidence="2" id="KW-1185">Reference proteome</keyword>
<name>A0ABV9H780_9HYPH</name>
<gene>
    <name evidence="1" type="ORF">ACFO1V_09915</name>
</gene>
<comment type="caution">
    <text evidence="1">The sequence shown here is derived from an EMBL/GenBank/DDBJ whole genome shotgun (WGS) entry which is preliminary data.</text>
</comment>
<reference evidence="2" key="1">
    <citation type="journal article" date="2019" name="Int. J. Syst. Evol. Microbiol.">
        <title>The Global Catalogue of Microorganisms (GCM) 10K type strain sequencing project: providing services to taxonomists for standard genome sequencing and annotation.</title>
        <authorList>
            <consortium name="The Broad Institute Genomics Platform"/>
            <consortium name="The Broad Institute Genome Sequencing Center for Infectious Disease"/>
            <person name="Wu L."/>
            <person name="Ma J."/>
        </authorList>
    </citation>
    <scope>NUCLEOTIDE SEQUENCE [LARGE SCALE GENOMIC DNA]</scope>
    <source>
        <strain evidence="2">CGMCC 1.15731</strain>
    </source>
</reference>
<dbReference type="Proteomes" id="UP001596042">
    <property type="component" value="Unassembled WGS sequence"/>
</dbReference>
<evidence type="ECO:0000313" key="1">
    <source>
        <dbReference type="EMBL" id="MFC4625527.1"/>
    </source>
</evidence>
<protein>
    <submittedName>
        <fullName evidence="1">Helix-turn-helix domain-containing protein</fullName>
    </submittedName>
</protein>